<dbReference type="SUPFAM" id="SSF69318">
    <property type="entry name" value="Integrin alpha N-terminal domain"/>
    <property type="match status" value="1"/>
</dbReference>
<dbReference type="GO" id="GO:0098609">
    <property type="term" value="P:cell-cell adhesion"/>
    <property type="evidence" value="ECO:0007669"/>
    <property type="project" value="TreeGrafter"/>
</dbReference>
<dbReference type="GO" id="GO:0033627">
    <property type="term" value="P:cell adhesion mediated by integrin"/>
    <property type="evidence" value="ECO:0007669"/>
    <property type="project" value="TreeGrafter"/>
</dbReference>
<keyword evidence="4" id="KW-0479">Metal-binding</keyword>
<feature type="repeat" description="FG-GAP" evidence="15">
    <location>
        <begin position="44"/>
        <end position="102"/>
    </location>
</feature>
<dbReference type="FunFam" id="3.40.50.410:FF:000012">
    <property type="entry name" value="Integrin, alpha 10"/>
    <property type="match status" value="1"/>
</dbReference>
<evidence type="ECO:0000256" key="11">
    <source>
        <dbReference type="ARBA" id="ARBA00023136"/>
    </source>
</evidence>
<evidence type="ECO:0000256" key="9">
    <source>
        <dbReference type="ARBA" id="ARBA00022989"/>
    </source>
</evidence>
<dbReference type="Gene3D" id="2.130.10.130">
    <property type="entry name" value="Integrin alpha, N-terminal"/>
    <property type="match status" value="1"/>
</dbReference>
<evidence type="ECO:0000256" key="5">
    <source>
        <dbReference type="ARBA" id="ARBA00022729"/>
    </source>
</evidence>
<dbReference type="GO" id="GO:0007229">
    <property type="term" value="P:integrin-mediated signaling pathway"/>
    <property type="evidence" value="ECO:0007669"/>
    <property type="project" value="UniProtKB-KW"/>
</dbReference>
<dbReference type="AlphaFoldDB" id="A0AAQ4PC90"/>
<dbReference type="InterPro" id="IPR032695">
    <property type="entry name" value="Integrin_dom_sf"/>
</dbReference>
<evidence type="ECO:0000256" key="1">
    <source>
        <dbReference type="ARBA" id="ARBA00004479"/>
    </source>
</evidence>
<dbReference type="InterPro" id="IPR013649">
    <property type="entry name" value="Integrin_alpha_Ig-like_1"/>
</dbReference>
<evidence type="ECO:0000256" key="13">
    <source>
        <dbReference type="ARBA" id="ARBA00023170"/>
    </source>
</evidence>
<dbReference type="Gene3D" id="2.60.40.1460">
    <property type="entry name" value="Integrin domains. Chain A, domain 2"/>
    <property type="match status" value="1"/>
</dbReference>
<keyword evidence="6" id="KW-0677">Repeat</keyword>
<evidence type="ECO:0000313" key="18">
    <source>
        <dbReference type="Ensembl" id="ENSGACP00000036153.1"/>
    </source>
</evidence>
<dbReference type="PROSITE" id="PS51470">
    <property type="entry name" value="FG_GAP"/>
    <property type="match status" value="4"/>
</dbReference>
<dbReference type="SMART" id="SM00327">
    <property type="entry name" value="VWA"/>
    <property type="match status" value="1"/>
</dbReference>
<keyword evidence="7" id="KW-0106">Calcium</keyword>
<dbReference type="PANTHER" id="PTHR23220:SF26">
    <property type="entry name" value="INTEGRIN ALPHA-10"/>
    <property type="match status" value="1"/>
</dbReference>
<dbReference type="GO" id="GO:0008305">
    <property type="term" value="C:integrin complex"/>
    <property type="evidence" value="ECO:0007669"/>
    <property type="project" value="InterPro"/>
</dbReference>
<keyword evidence="12" id="KW-1015">Disulfide bond</keyword>
<keyword evidence="13 16" id="KW-0675">Receptor</keyword>
<evidence type="ECO:0000256" key="7">
    <source>
        <dbReference type="ARBA" id="ARBA00022837"/>
    </source>
</evidence>
<dbReference type="Pfam" id="PF01839">
    <property type="entry name" value="FG-GAP"/>
    <property type="match status" value="2"/>
</dbReference>
<dbReference type="SUPFAM" id="SSF53300">
    <property type="entry name" value="vWA-like"/>
    <property type="match status" value="1"/>
</dbReference>
<dbReference type="InterPro" id="IPR036465">
    <property type="entry name" value="vWFA_dom_sf"/>
</dbReference>
<keyword evidence="14" id="KW-0325">Glycoprotein</keyword>
<evidence type="ECO:0000256" key="10">
    <source>
        <dbReference type="ARBA" id="ARBA00023037"/>
    </source>
</evidence>
<dbReference type="Gene3D" id="2.60.40.1510">
    <property type="entry name" value="ntegrin, alpha v. Chain A, domain 3"/>
    <property type="match status" value="1"/>
</dbReference>
<proteinExistence type="inferred from homology"/>
<reference evidence="18" key="2">
    <citation type="submission" date="2025-08" db="UniProtKB">
        <authorList>
            <consortium name="Ensembl"/>
        </authorList>
    </citation>
    <scope>IDENTIFICATION</scope>
</reference>
<keyword evidence="9" id="KW-1133">Transmembrane helix</keyword>
<evidence type="ECO:0000256" key="15">
    <source>
        <dbReference type="PROSITE-ProRule" id="PRU00803"/>
    </source>
</evidence>
<dbReference type="InterPro" id="IPR013519">
    <property type="entry name" value="Int_alpha_beta-p"/>
</dbReference>
<dbReference type="SUPFAM" id="SSF69179">
    <property type="entry name" value="Integrin domains"/>
    <property type="match status" value="2"/>
</dbReference>
<feature type="domain" description="VWFA" evidence="17">
    <location>
        <begin position="183"/>
        <end position="366"/>
    </location>
</feature>
<name>A0AAQ4PC90_GASAC</name>
<evidence type="ECO:0000259" key="17">
    <source>
        <dbReference type="PROSITE" id="PS50234"/>
    </source>
</evidence>
<dbReference type="PANTHER" id="PTHR23220">
    <property type="entry name" value="INTEGRIN ALPHA"/>
    <property type="match status" value="1"/>
</dbReference>
<reference evidence="18 19" key="1">
    <citation type="journal article" date="2021" name="G3 (Bethesda)">
        <title>Improved contiguity of the threespine stickleback genome using long-read sequencing.</title>
        <authorList>
            <person name="Nath S."/>
            <person name="Shaw D.E."/>
            <person name="White M.A."/>
        </authorList>
    </citation>
    <scope>NUCLEOTIDE SEQUENCE [LARGE SCALE GENOMIC DNA]</scope>
    <source>
        <strain evidence="18 19">Lake Benthic</strain>
    </source>
</reference>
<dbReference type="Pfam" id="PF08441">
    <property type="entry name" value="Integrin_A_Ig_1"/>
    <property type="match status" value="1"/>
</dbReference>
<evidence type="ECO:0000256" key="3">
    <source>
        <dbReference type="ARBA" id="ARBA00022692"/>
    </source>
</evidence>
<dbReference type="Gene3D" id="3.40.50.410">
    <property type="entry name" value="von Willebrand factor, type A domain"/>
    <property type="match status" value="1"/>
</dbReference>
<dbReference type="Pfam" id="PF00092">
    <property type="entry name" value="VWA"/>
    <property type="match status" value="1"/>
</dbReference>
<reference evidence="18" key="3">
    <citation type="submission" date="2025-09" db="UniProtKB">
        <authorList>
            <consortium name="Ensembl"/>
        </authorList>
    </citation>
    <scope>IDENTIFICATION</scope>
</reference>
<dbReference type="SMART" id="SM00191">
    <property type="entry name" value="Int_alpha"/>
    <property type="match status" value="5"/>
</dbReference>
<keyword evidence="5 16" id="KW-0732">Signal</keyword>
<dbReference type="Ensembl" id="ENSGACT00000080466.1">
    <property type="protein sequence ID" value="ENSGACP00000036153.1"/>
    <property type="gene ID" value="ENSGACG00000011820.2"/>
</dbReference>
<evidence type="ECO:0000256" key="12">
    <source>
        <dbReference type="ARBA" id="ARBA00023157"/>
    </source>
</evidence>
<dbReference type="PRINTS" id="PR01185">
    <property type="entry name" value="INTEGRINA"/>
</dbReference>
<feature type="repeat" description="FG-GAP" evidence="15">
    <location>
        <begin position="604"/>
        <end position="664"/>
    </location>
</feature>
<dbReference type="PROSITE" id="PS50234">
    <property type="entry name" value="VWFA"/>
    <property type="match status" value="1"/>
</dbReference>
<comment type="similarity">
    <text evidence="2 16">Belongs to the integrin alpha chain family.</text>
</comment>
<dbReference type="GO" id="GO:0046872">
    <property type="term" value="F:metal ion binding"/>
    <property type="evidence" value="ECO:0007669"/>
    <property type="project" value="UniProtKB-KW"/>
</dbReference>
<evidence type="ECO:0000256" key="6">
    <source>
        <dbReference type="ARBA" id="ARBA00022737"/>
    </source>
</evidence>
<sequence>MKGGLCVATGGLLCSIVFLTHTLPCLASSLPRSPLNSLCFNIDVKRPRIFTGPKDALFGFSVLQHEADGEKLLLVGAPWDGPPNNRKGDVYKCTVGEERNSNCSKMNIGETALQNVSKNLRNSSLGMTLTPNSPDGFLACAPLWSQECGTSLFSTGICASVSDNLDPREPIAPTAQKCSTYMDIVIVLDGSNSIYPWYEVQNFLSNILSKFHISLDQMQVGILQYGEVVVHEWSLKDYQTTQEVVEAAKNISRQEGRETRTASAIHTACTEAFSEERGAREGATKVMIVVTDGESHDGEDLEASLGECTDRNITRYAIAVLGHYIRRQQDPETFITEIKSIASAPEEKYFFNVTDEAALNDIVDALGDRIFTLEGTLGNNKSSFHMEMSQIGFSTHTMDDGILFGMVGAYDWDGGVLKEGSNGQIIPPREAFESEFPLELKNHAAYLGYTVSSVTVSDKKRLYVAGAPRFKHKGKVILFELSSEGGVDIAQALNGEQIGSYYGSEVCGMDIDQNGITDVLLVAAPMYLGSGNKETGRVYIYTLTVSQTPGESRHSFGYALAAAPDLNHDGFTDLLVGAPLEDDHKGAIYVYHGDRTYIIHNYKQRISGSSISPSLQYFGRSVSARLDLDGDELIDLAVGAQGNAVLLSSRSIVQINVSLSFQPHSINVIQKTCQRGGRDSACLMATACFTTISRSPGPHSNSFGTTLHITSSLIAFDEGRTHVLILIRTGLFQLPLFTLCSDLPFHVYDTADYIRPISFSLQFKINNTDSGPVLDEGWPTTVKKSIQFFKDCGEDDVCTTDLVLKAHMDISGTRYMILWEFLYCFLHRQKPYVIRSPRRRMAVEVQLENRLENAYNTSLTVHYSRNLHFSSLSIRVSTAAHFKIECTALSASSHSCNVSYPVFRSQYFSENCHSDLDRSQSQWKHYSLTYFFQLQNLGCYSVSNLELRLHLPSVAAGGQVFMTVIDVSHNVSSAAFVSVSVSLFGLCLTDLICPLRPPG</sequence>
<dbReference type="InterPro" id="IPR013517">
    <property type="entry name" value="FG-GAP"/>
</dbReference>
<dbReference type="GO" id="GO:0009897">
    <property type="term" value="C:external side of plasma membrane"/>
    <property type="evidence" value="ECO:0007669"/>
    <property type="project" value="TreeGrafter"/>
</dbReference>
<dbReference type="InterPro" id="IPR000413">
    <property type="entry name" value="Integrin_alpha"/>
</dbReference>
<keyword evidence="3" id="KW-0812">Transmembrane</keyword>
<dbReference type="Pfam" id="PF20805">
    <property type="entry name" value="Integrin_A_Ig_2"/>
    <property type="match status" value="1"/>
</dbReference>
<evidence type="ECO:0000256" key="8">
    <source>
        <dbReference type="ARBA" id="ARBA00022889"/>
    </source>
</evidence>
<dbReference type="CDD" id="cd01469">
    <property type="entry name" value="vWA_integrins_alpha_subunit"/>
    <property type="match status" value="1"/>
</dbReference>
<organism evidence="18 19">
    <name type="scientific">Gasterosteus aculeatus aculeatus</name>
    <name type="common">three-spined stickleback</name>
    <dbReference type="NCBI Taxonomy" id="481459"/>
    <lineage>
        <taxon>Eukaryota</taxon>
        <taxon>Metazoa</taxon>
        <taxon>Chordata</taxon>
        <taxon>Craniata</taxon>
        <taxon>Vertebrata</taxon>
        <taxon>Euteleostomi</taxon>
        <taxon>Actinopterygii</taxon>
        <taxon>Neopterygii</taxon>
        <taxon>Teleostei</taxon>
        <taxon>Neoteleostei</taxon>
        <taxon>Acanthomorphata</taxon>
        <taxon>Eupercaria</taxon>
        <taxon>Perciformes</taxon>
        <taxon>Cottioidei</taxon>
        <taxon>Gasterosteales</taxon>
        <taxon>Gasterosteidae</taxon>
        <taxon>Gasterosteus</taxon>
    </lineage>
</organism>
<evidence type="ECO:0000256" key="16">
    <source>
        <dbReference type="RuleBase" id="RU003762"/>
    </source>
</evidence>
<feature type="signal peptide" evidence="16">
    <location>
        <begin position="1"/>
        <end position="27"/>
    </location>
</feature>
<evidence type="ECO:0000256" key="4">
    <source>
        <dbReference type="ARBA" id="ARBA00022723"/>
    </source>
</evidence>
<evidence type="ECO:0000256" key="14">
    <source>
        <dbReference type="ARBA" id="ARBA00023180"/>
    </source>
</evidence>
<comment type="subcellular location">
    <subcellularLocation>
        <location evidence="1 16">Membrane</location>
        <topology evidence="1 16">Single-pass type I membrane protein</topology>
    </subcellularLocation>
</comment>
<dbReference type="GO" id="GO:0005178">
    <property type="term" value="F:integrin binding"/>
    <property type="evidence" value="ECO:0007669"/>
    <property type="project" value="TreeGrafter"/>
</dbReference>
<dbReference type="InterPro" id="IPR048285">
    <property type="entry name" value="Integrin_alpha_Ig-like_2"/>
</dbReference>
<dbReference type="Proteomes" id="UP000007635">
    <property type="component" value="Chromosome XX"/>
</dbReference>
<feature type="repeat" description="FG-GAP" evidence="15">
    <location>
        <begin position="542"/>
        <end position="600"/>
    </location>
</feature>
<dbReference type="InterPro" id="IPR028994">
    <property type="entry name" value="Integrin_alpha_N"/>
</dbReference>
<evidence type="ECO:0000313" key="19">
    <source>
        <dbReference type="Proteomes" id="UP000007635"/>
    </source>
</evidence>
<keyword evidence="8 16" id="KW-0130">Cell adhesion</keyword>
<evidence type="ECO:0000256" key="2">
    <source>
        <dbReference type="ARBA" id="ARBA00008054"/>
    </source>
</evidence>
<accession>A0AAQ4PC90</accession>
<dbReference type="PRINTS" id="PR00453">
    <property type="entry name" value="VWFADOMAIN"/>
</dbReference>
<dbReference type="GeneTree" id="ENSGT00940000158423"/>
<feature type="chain" id="PRO_5042661783" evidence="16">
    <location>
        <begin position="28"/>
        <end position="999"/>
    </location>
</feature>
<keyword evidence="19" id="KW-1185">Reference proteome</keyword>
<keyword evidence="11" id="KW-0472">Membrane</keyword>
<feature type="repeat" description="FG-GAP" evidence="15">
    <location>
        <begin position="488"/>
        <end position="541"/>
    </location>
</feature>
<dbReference type="GO" id="GO:0007160">
    <property type="term" value="P:cell-matrix adhesion"/>
    <property type="evidence" value="ECO:0007669"/>
    <property type="project" value="TreeGrafter"/>
</dbReference>
<dbReference type="InterPro" id="IPR002035">
    <property type="entry name" value="VWF_A"/>
</dbReference>
<protein>
    <submittedName>
        <fullName evidence="18">Integrin subunit alpha 10</fullName>
    </submittedName>
</protein>
<keyword evidence="10 16" id="KW-0401">Integrin</keyword>